<dbReference type="InterPro" id="IPR002912">
    <property type="entry name" value="ACT_dom"/>
</dbReference>
<dbReference type="SUPFAM" id="SSF55021">
    <property type="entry name" value="ACT-like"/>
    <property type="match status" value="2"/>
</dbReference>
<dbReference type="SUPFAM" id="SSF81301">
    <property type="entry name" value="Nucleotidyltransferase"/>
    <property type="match status" value="1"/>
</dbReference>
<keyword evidence="6" id="KW-0511">Multifunctional enzyme</keyword>
<accession>A0A381PK49</accession>
<dbReference type="PANTHER" id="PTHR47320">
    <property type="entry name" value="BIFUNCTIONAL URIDYLYLTRANSFERASE/URIDYLYL-REMOVING ENZYME"/>
    <property type="match status" value="1"/>
</dbReference>
<dbReference type="PROSITE" id="PS51671">
    <property type="entry name" value="ACT"/>
    <property type="match status" value="2"/>
</dbReference>
<dbReference type="InterPro" id="IPR043519">
    <property type="entry name" value="NT_sf"/>
</dbReference>
<dbReference type="InterPro" id="IPR003607">
    <property type="entry name" value="HD/PDEase_dom"/>
</dbReference>
<dbReference type="Gene3D" id="1.10.3090.10">
    <property type="entry name" value="cca-adding enzyme, domain 2"/>
    <property type="match status" value="1"/>
</dbReference>
<dbReference type="SUPFAM" id="SSF109604">
    <property type="entry name" value="HD-domain/PDEase-like"/>
    <property type="match status" value="1"/>
</dbReference>
<evidence type="ECO:0008006" key="10">
    <source>
        <dbReference type="Google" id="ProtNLM"/>
    </source>
</evidence>
<dbReference type="SUPFAM" id="SSF81593">
    <property type="entry name" value="Nucleotidyltransferase substrate binding subunit/domain"/>
    <property type="match status" value="1"/>
</dbReference>
<dbReference type="Gene3D" id="3.30.460.10">
    <property type="entry name" value="Beta Polymerase, domain 2"/>
    <property type="match status" value="1"/>
</dbReference>
<dbReference type="InterPro" id="IPR045865">
    <property type="entry name" value="ACT-like_dom_sf"/>
</dbReference>
<dbReference type="HAMAP" id="MF_00277">
    <property type="entry name" value="PII_uridylyl_transf"/>
    <property type="match status" value="1"/>
</dbReference>
<protein>
    <recommendedName>
        <fullName evidence="10">ACT domain-containing protein</fullName>
    </recommendedName>
</protein>
<evidence type="ECO:0000256" key="4">
    <source>
        <dbReference type="ARBA" id="ARBA00022801"/>
    </source>
</evidence>
<dbReference type="NCBIfam" id="TIGR01693">
    <property type="entry name" value="UTase_glnD"/>
    <property type="match status" value="1"/>
</dbReference>
<dbReference type="SMART" id="SM00471">
    <property type="entry name" value="HDc"/>
    <property type="match status" value="1"/>
</dbReference>
<name>A0A381PK49_9ZZZZ</name>
<dbReference type="GO" id="GO:0016787">
    <property type="term" value="F:hydrolase activity"/>
    <property type="evidence" value="ECO:0007669"/>
    <property type="project" value="UniProtKB-KW"/>
</dbReference>
<dbReference type="CDD" id="cd04900">
    <property type="entry name" value="ACT_UUR-like_1"/>
    <property type="match status" value="1"/>
</dbReference>
<evidence type="ECO:0000259" key="7">
    <source>
        <dbReference type="PROSITE" id="PS51671"/>
    </source>
</evidence>
<dbReference type="InterPro" id="IPR013546">
    <property type="entry name" value="PII_UdlTrfase/GS_AdlTrfase"/>
</dbReference>
<dbReference type="InterPro" id="IPR002934">
    <property type="entry name" value="Polymerase_NTP_transf_dom"/>
</dbReference>
<dbReference type="PROSITE" id="PS51831">
    <property type="entry name" value="HD"/>
    <property type="match status" value="1"/>
</dbReference>
<evidence type="ECO:0000256" key="2">
    <source>
        <dbReference type="ARBA" id="ARBA00022695"/>
    </source>
</evidence>
<dbReference type="EMBL" id="UINC01000987">
    <property type="protein sequence ID" value="SUZ66547.1"/>
    <property type="molecule type" value="Genomic_DNA"/>
</dbReference>
<dbReference type="Pfam" id="PF01909">
    <property type="entry name" value="NTP_transf_2"/>
    <property type="match status" value="1"/>
</dbReference>
<evidence type="ECO:0000256" key="3">
    <source>
        <dbReference type="ARBA" id="ARBA00022737"/>
    </source>
</evidence>
<feature type="domain" description="HD" evidence="8">
    <location>
        <begin position="463"/>
        <end position="585"/>
    </location>
</feature>
<feature type="domain" description="ACT" evidence="7">
    <location>
        <begin position="705"/>
        <end position="784"/>
    </location>
</feature>
<keyword evidence="1" id="KW-0808">Transferase</keyword>
<dbReference type="InterPro" id="IPR010043">
    <property type="entry name" value="UTase/UR"/>
</dbReference>
<proteinExistence type="inferred from homology"/>
<sequence>MWLSRNRILDTRILHRLMEDSNRVSLVKTLLNESNGVLRNYHLGGAPSQDIVTAHAWFVDQVIKAIWEHHAPSAEKGRSVALIAVGGYGRSELHPGSDIDLLVLFQKAPTKTQRQNTESLIRTLWDVGLTIGHSVRTLRDCTSQSRNDVTVMTNLLESRVLAGDAELLSQLKLQTGIDLMWPAAKYLEAKIEEQSARHLRYDDTAYNLEPQIKEGPGGLRDLQTIGWVAHRVLGQQGLRYLISYNYLTEHEYRDLIRGRNFLWKIRTALHFASGRAEDRLLFDYQREIAQQFGYKDTTTLAVEKLMKRYYRTAGEIRLLNTTVLQQLQAVTKPKPKGRKNKAVDLNRRFYMKNAVIEIRNPNVFQTSPFALLEVFLLLQQHPDLKGIGVDTIRSIRKNLFRIDAGFRQDLRCRSLFMEILKAPLGQTRALRQMNAYGILGAYIPQFGRIIGQMQHDLFHVYTVDAHLLFVVRNLRRLEMPEHDAEYPAESQLMRTIFKRHRLFIAALFHDISKGQGGDHSKLGESETYRFCRKHSMSDYDCHFVSWLVRHHLTMSWIAQREDTSDVGVIDDFARLVGDQEHLDNLYLLTVADIRGTSPHVWNEWKAKLLSDLYDLTTQALRRDVGSPLLSSERIEDLKNESLIYLGDASIKQEMAESVWSVMEDEYFLRNSPSAIAWHTRLLASTSIASLPIVDTISNSKSGTTEVFVCAPDSEHLLCNVTAGFDRENLNIVDARVHRTFSGLVVMTFVVLNVGRNKPTKSSLNATKKSLRAQIIDPKPGKDPQRTRLSRSLLNFPIDTKVTFPKPKDQNKTIMVITAQDRPGLLHQVAKAFIECKTHLVGAKISTFGERVEDIFYITDRDGQPINNSKERMKLAKTVCAALPS</sequence>
<organism evidence="9">
    <name type="scientific">marine metagenome</name>
    <dbReference type="NCBI Taxonomy" id="408172"/>
    <lineage>
        <taxon>unclassified sequences</taxon>
        <taxon>metagenomes</taxon>
        <taxon>ecological metagenomes</taxon>
    </lineage>
</organism>
<keyword evidence="2" id="KW-0548">Nucleotidyltransferase</keyword>
<evidence type="ECO:0000256" key="6">
    <source>
        <dbReference type="ARBA" id="ARBA00023268"/>
    </source>
</evidence>
<gene>
    <name evidence="9" type="ORF">METZ01_LOCUS19401</name>
</gene>
<dbReference type="CDD" id="cd05401">
    <property type="entry name" value="NT_GlnE_GlnD_like"/>
    <property type="match status" value="1"/>
</dbReference>
<dbReference type="PANTHER" id="PTHR47320:SF1">
    <property type="entry name" value="BIFUNCTIONAL URIDYLYLTRANSFERASE_URIDYLYL-REMOVING ENZYME"/>
    <property type="match status" value="1"/>
</dbReference>
<dbReference type="Pfam" id="PF01966">
    <property type="entry name" value="HD"/>
    <property type="match status" value="1"/>
</dbReference>
<evidence type="ECO:0000256" key="5">
    <source>
        <dbReference type="ARBA" id="ARBA00022842"/>
    </source>
</evidence>
<dbReference type="GO" id="GO:0008773">
    <property type="term" value="F:[protein-PII] uridylyltransferase activity"/>
    <property type="evidence" value="ECO:0007669"/>
    <property type="project" value="InterPro"/>
</dbReference>
<evidence type="ECO:0000259" key="8">
    <source>
        <dbReference type="PROSITE" id="PS51831"/>
    </source>
</evidence>
<dbReference type="AlphaFoldDB" id="A0A381PK49"/>
<dbReference type="CDD" id="cd04899">
    <property type="entry name" value="ACT_ACR-UUR-like_2"/>
    <property type="match status" value="1"/>
</dbReference>
<dbReference type="CDD" id="cd00077">
    <property type="entry name" value="HDc"/>
    <property type="match status" value="1"/>
</dbReference>
<evidence type="ECO:0000313" key="9">
    <source>
        <dbReference type="EMBL" id="SUZ66547.1"/>
    </source>
</evidence>
<keyword evidence="3" id="KW-0677">Repeat</keyword>
<dbReference type="Pfam" id="PF08335">
    <property type="entry name" value="GlnD_UR_UTase"/>
    <property type="match status" value="1"/>
</dbReference>
<evidence type="ECO:0000256" key="1">
    <source>
        <dbReference type="ARBA" id="ARBA00022679"/>
    </source>
</evidence>
<feature type="domain" description="ACT" evidence="7">
    <location>
        <begin position="813"/>
        <end position="884"/>
    </location>
</feature>
<reference evidence="9" key="1">
    <citation type="submission" date="2018-05" db="EMBL/GenBank/DDBJ databases">
        <authorList>
            <person name="Lanie J.A."/>
            <person name="Ng W.-L."/>
            <person name="Kazmierczak K.M."/>
            <person name="Andrzejewski T.M."/>
            <person name="Davidsen T.M."/>
            <person name="Wayne K.J."/>
            <person name="Tettelin H."/>
            <person name="Glass J.I."/>
            <person name="Rusch D."/>
            <person name="Podicherti R."/>
            <person name="Tsui H.-C.T."/>
            <person name="Winkler M.E."/>
        </authorList>
    </citation>
    <scope>NUCLEOTIDE SEQUENCE</scope>
</reference>
<dbReference type="InterPro" id="IPR006674">
    <property type="entry name" value="HD_domain"/>
</dbReference>
<keyword evidence="4" id="KW-0378">Hydrolase</keyword>
<keyword evidence="5" id="KW-0460">Magnesium</keyword>
<dbReference type="PIRSF" id="PIRSF006288">
    <property type="entry name" value="PII_uridyltransf"/>
    <property type="match status" value="1"/>
</dbReference>